<evidence type="ECO:0000313" key="2">
    <source>
        <dbReference type="Proteomes" id="UP000183404"/>
    </source>
</evidence>
<proteinExistence type="predicted"/>
<name>A0A1G7NZQ1_THETY</name>
<evidence type="ECO:0000313" key="1">
    <source>
        <dbReference type="EMBL" id="SDF79535.1"/>
    </source>
</evidence>
<accession>A0A1G7NZQ1</accession>
<dbReference type="Proteomes" id="UP000183404">
    <property type="component" value="Unassembled WGS sequence"/>
</dbReference>
<organism evidence="1 2">
    <name type="scientific">Thermoanaerobacter thermohydrosulfuricus</name>
    <name type="common">Clostridium thermohydrosulfuricum</name>
    <dbReference type="NCBI Taxonomy" id="1516"/>
    <lineage>
        <taxon>Bacteria</taxon>
        <taxon>Bacillati</taxon>
        <taxon>Bacillota</taxon>
        <taxon>Clostridia</taxon>
        <taxon>Thermoanaerobacterales</taxon>
        <taxon>Thermoanaerobacteraceae</taxon>
        <taxon>Thermoanaerobacter</taxon>
    </lineage>
</organism>
<dbReference type="AlphaFoldDB" id="A0A1G7NZQ1"/>
<dbReference type="RefSeq" id="WP_074592518.1">
    <property type="nucleotide sequence ID" value="NZ_FNBS01000024.1"/>
</dbReference>
<dbReference type="EMBL" id="FNBS01000024">
    <property type="protein sequence ID" value="SDF79535.1"/>
    <property type="molecule type" value="Genomic_DNA"/>
</dbReference>
<reference evidence="1 2" key="1">
    <citation type="submission" date="2016-10" db="EMBL/GenBank/DDBJ databases">
        <authorList>
            <person name="de Groot N.N."/>
        </authorList>
    </citation>
    <scope>NUCLEOTIDE SEQUENCE [LARGE SCALE GENOMIC DNA]</scope>
    <source>
        <strain evidence="1 2">DSM 569</strain>
    </source>
</reference>
<gene>
    <name evidence="1" type="ORF">SAMN04244560_01247</name>
</gene>
<sequence length="104" mass="11813">MCFGKLANIIKGIWKNKNEGSDKITLSLYGLNISVERKTNINIPHEVTVVVPRVELRKKIKDNEEDIEIIMNSITVVHSPHHELAGLPSSPVIPKQYSHKYNKN</sequence>
<protein>
    <submittedName>
        <fullName evidence="1">Uncharacterized protein</fullName>
    </submittedName>
</protein>